<accession>A0ABV9JI09</accession>
<evidence type="ECO:0008006" key="4">
    <source>
        <dbReference type="Google" id="ProtNLM"/>
    </source>
</evidence>
<evidence type="ECO:0000313" key="3">
    <source>
        <dbReference type="Proteomes" id="UP001595962"/>
    </source>
</evidence>
<evidence type="ECO:0000313" key="2">
    <source>
        <dbReference type="EMBL" id="MFC4653558.1"/>
    </source>
</evidence>
<proteinExistence type="predicted"/>
<keyword evidence="1" id="KW-1133">Transmembrane helix</keyword>
<sequence length="130" mass="14937">MNVLTRLHKAPIRVLRIQRRKTLVRFRFSMIRLRTALAQETDETRRMLVIYQRSLQGKATEAELRFANHQLVDVLRATGLGVFAVLPFAPITIPILIKLGRKIGIEVLPSSFQPRADRVKRIKAEPDDVV</sequence>
<dbReference type="Proteomes" id="UP001595962">
    <property type="component" value="Unassembled WGS sequence"/>
</dbReference>
<keyword evidence="1" id="KW-0812">Transmembrane</keyword>
<dbReference type="EMBL" id="JBHSGB010000001">
    <property type="protein sequence ID" value="MFC4653558.1"/>
    <property type="molecule type" value="Genomic_DNA"/>
</dbReference>
<dbReference type="RefSeq" id="WP_377330941.1">
    <property type="nucleotide sequence ID" value="NZ_JBHSGB010000001.1"/>
</dbReference>
<keyword evidence="3" id="KW-1185">Reference proteome</keyword>
<protein>
    <recommendedName>
        <fullName evidence="4">Letm1 RBD domain-containing protein</fullName>
    </recommendedName>
</protein>
<keyword evidence="1" id="KW-0472">Membrane</keyword>
<reference evidence="3" key="1">
    <citation type="journal article" date="2019" name="Int. J. Syst. Evol. Microbiol.">
        <title>The Global Catalogue of Microorganisms (GCM) 10K type strain sequencing project: providing services to taxonomists for standard genome sequencing and annotation.</title>
        <authorList>
            <consortium name="The Broad Institute Genomics Platform"/>
            <consortium name="The Broad Institute Genome Sequencing Center for Infectious Disease"/>
            <person name="Wu L."/>
            <person name="Ma J."/>
        </authorList>
    </citation>
    <scope>NUCLEOTIDE SEQUENCE [LARGE SCALE GENOMIC DNA]</scope>
    <source>
        <strain evidence="3">DT28</strain>
    </source>
</reference>
<feature type="transmembrane region" description="Helical" evidence="1">
    <location>
        <begin position="74"/>
        <end position="97"/>
    </location>
</feature>
<gene>
    <name evidence="2" type="ORF">ACFO3I_00835</name>
</gene>
<evidence type="ECO:0000256" key="1">
    <source>
        <dbReference type="SAM" id="Phobius"/>
    </source>
</evidence>
<name>A0ABV9JI09_9GAMM</name>
<organism evidence="2 3">
    <name type="scientific">Rheinheimera marina</name>
    <dbReference type="NCBI Taxonomy" id="1774958"/>
    <lineage>
        <taxon>Bacteria</taxon>
        <taxon>Pseudomonadati</taxon>
        <taxon>Pseudomonadota</taxon>
        <taxon>Gammaproteobacteria</taxon>
        <taxon>Chromatiales</taxon>
        <taxon>Chromatiaceae</taxon>
        <taxon>Rheinheimera</taxon>
    </lineage>
</organism>
<comment type="caution">
    <text evidence="2">The sequence shown here is derived from an EMBL/GenBank/DDBJ whole genome shotgun (WGS) entry which is preliminary data.</text>
</comment>